<evidence type="ECO:0000256" key="1">
    <source>
        <dbReference type="SAM" id="Phobius"/>
    </source>
</evidence>
<reference evidence="2" key="2">
    <citation type="submission" date="2020-09" db="EMBL/GenBank/DDBJ databases">
        <authorList>
            <person name="Sun Q."/>
            <person name="Zhou Y."/>
        </authorList>
    </citation>
    <scope>NUCLEOTIDE SEQUENCE</scope>
    <source>
        <strain evidence="2">CGMCC 1.12360</strain>
    </source>
</reference>
<feature type="transmembrane region" description="Helical" evidence="1">
    <location>
        <begin position="76"/>
        <end position="96"/>
    </location>
</feature>
<evidence type="ECO:0000313" key="2">
    <source>
        <dbReference type="EMBL" id="GGH70249.1"/>
    </source>
</evidence>
<accession>A0A8J2ZP79</accession>
<dbReference type="InterPro" id="IPR017259">
    <property type="entry name" value="UCP037672"/>
</dbReference>
<gene>
    <name evidence="2" type="ORF">GCM10010978_04980</name>
</gene>
<evidence type="ECO:0008006" key="4">
    <source>
        <dbReference type="Google" id="ProtNLM"/>
    </source>
</evidence>
<name>A0A8J2ZP79_9BACI</name>
<dbReference type="EMBL" id="BMEV01000006">
    <property type="protein sequence ID" value="GGH70249.1"/>
    <property type="molecule type" value="Genomic_DNA"/>
</dbReference>
<evidence type="ECO:0000313" key="3">
    <source>
        <dbReference type="Proteomes" id="UP000602050"/>
    </source>
</evidence>
<dbReference type="AlphaFoldDB" id="A0A8J2ZP79"/>
<dbReference type="Proteomes" id="UP000602050">
    <property type="component" value="Unassembled WGS sequence"/>
</dbReference>
<keyword evidence="3" id="KW-1185">Reference proteome</keyword>
<dbReference type="RefSeq" id="WP_188390797.1">
    <property type="nucleotide sequence ID" value="NZ_BMEV01000006.1"/>
</dbReference>
<keyword evidence="1" id="KW-0472">Membrane</keyword>
<reference evidence="2" key="1">
    <citation type="journal article" date="2014" name="Int. J. Syst. Evol. Microbiol.">
        <title>Complete genome sequence of Corynebacterium casei LMG S-19264T (=DSM 44701T), isolated from a smear-ripened cheese.</title>
        <authorList>
            <consortium name="US DOE Joint Genome Institute (JGI-PGF)"/>
            <person name="Walter F."/>
            <person name="Albersmeier A."/>
            <person name="Kalinowski J."/>
            <person name="Ruckert C."/>
        </authorList>
    </citation>
    <scope>NUCLEOTIDE SEQUENCE</scope>
    <source>
        <strain evidence="2">CGMCC 1.12360</strain>
    </source>
</reference>
<feature type="transmembrane region" description="Helical" evidence="1">
    <location>
        <begin position="108"/>
        <end position="131"/>
    </location>
</feature>
<keyword evidence="1" id="KW-0812">Transmembrane</keyword>
<keyword evidence="1" id="KW-1133">Transmembrane helix</keyword>
<organism evidence="2 3">
    <name type="scientific">Compostibacillus humi</name>
    <dbReference type="NCBI Taxonomy" id="1245525"/>
    <lineage>
        <taxon>Bacteria</taxon>
        <taxon>Bacillati</taxon>
        <taxon>Bacillota</taxon>
        <taxon>Bacilli</taxon>
        <taxon>Bacillales</taxon>
        <taxon>Bacillaceae</taxon>
        <taxon>Compostibacillus</taxon>
    </lineage>
</organism>
<sequence>MEIIILILLFAIFLWQSYLILYKGKYFFISSLRARTEEEIEELEKSGYIRAMGLLYFRAALLLLVGLIIVFTGAPYAFEITLLIFILVLTGGHIYIQKYEQEKKRKRAYWTNTIAALLTIAILVFVFSIGFRANDLIIAENQIEITGPYGVEVAVENIEEVALLDKLPKVERRTNGFAAGNRRVGNFRLADFGKGKLFIHGDTAPYLLIQLDEGFIIINHKDSSKTENWYQSLDAIVHE</sequence>
<feature type="transmembrane region" description="Helical" evidence="1">
    <location>
        <begin position="6"/>
        <end position="28"/>
    </location>
</feature>
<comment type="caution">
    <text evidence="2">The sequence shown here is derived from an EMBL/GenBank/DDBJ whole genome shotgun (WGS) entry which is preliminary data.</text>
</comment>
<protein>
    <recommendedName>
        <fullName evidence="4">Bacterial Pleckstrin homology domain-containing protein</fullName>
    </recommendedName>
</protein>
<feature type="transmembrane region" description="Helical" evidence="1">
    <location>
        <begin position="48"/>
        <end position="70"/>
    </location>
</feature>
<dbReference type="Pfam" id="PF12650">
    <property type="entry name" value="DUF3784"/>
    <property type="match status" value="1"/>
</dbReference>
<proteinExistence type="predicted"/>